<reference evidence="1" key="1">
    <citation type="journal article" date="2018" name="Aquaculture">
        <title>Complete genome sequence of a white spot syndrome virus associated with a disease incursion in Australia.</title>
        <authorList>
            <person name="Oakey J."/>
            <person name="Smith C.S."/>
        </authorList>
    </citation>
    <scope>NUCLEOTIDE SEQUENCE [LARGE SCALE GENOMIC DNA]</scope>
    <source>
        <strain evidence="1">WSSV-AU</strain>
    </source>
</reference>
<protein>
    <submittedName>
        <fullName evidence="1">ORF123</fullName>
    </submittedName>
</protein>
<organism evidence="1">
    <name type="scientific">White spot syndrome virus</name>
    <dbReference type="NCBI Taxonomy" id="342409"/>
    <lineage>
        <taxon>Viruses</taxon>
        <taxon>Viruses incertae sedis</taxon>
        <taxon>Naldaviricetes</taxon>
        <taxon>Nimaviridae</taxon>
        <taxon>Whispovirus</taxon>
    </lineage>
</organism>
<dbReference type="EMBL" id="MF768985">
    <property type="protein sequence ID" value="ATU83479.1"/>
    <property type="molecule type" value="Genomic_DNA"/>
</dbReference>
<dbReference type="Proteomes" id="UP000267516">
    <property type="component" value="Segment"/>
</dbReference>
<proteinExistence type="predicted"/>
<evidence type="ECO:0000313" key="1">
    <source>
        <dbReference type="EMBL" id="ATU83479.1"/>
    </source>
</evidence>
<accession>A0A2D3I521</accession>
<name>A0A2D3I521_9VIRU</name>
<sequence length="190" mass="22093">MSHSVALNNVRHWTWELPPTCFTYRKFWLRCIINKHFYHIGIHSLQFVTHPQRGHILHRIRSINKYIECYTLVDPVHGDNSKVLSKNTVSEDFFVPIHVLGKSTVWSTVLDLLQPVVQKIPNKERQAIRLDLETNVEFLRIFFIVGGEEIRQLCICFKCSTLPFMDQAVLHNLLARIGGVGLRRTGYWGG</sequence>